<dbReference type="Proteomes" id="UP000219020">
    <property type="component" value="Unassembled WGS sequence"/>
</dbReference>
<name>A0A2A5T804_9GAMM</name>
<dbReference type="AlphaFoldDB" id="A0A2A5T804"/>
<dbReference type="EMBL" id="NBYY01000002">
    <property type="protein sequence ID" value="PCS24256.1"/>
    <property type="molecule type" value="Genomic_DNA"/>
</dbReference>
<comment type="caution">
    <text evidence="2">The sequence shown here is derived from an EMBL/GenBank/DDBJ whole genome shotgun (WGS) entry which is preliminary data.</text>
</comment>
<evidence type="ECO:0000313" key="2">
    <source>
        <dbReference type="EMBL" id="PCS24256.1"/>
    </source>
</evidence>
<protein>
    <submittedName>
        <fullName evidence="2">Mobile element protein</fullName>
    </submittedName>
</protein>
<dbReference type="InterPro" id="IPR025668">
    <property type="entry name" value="Tnp_DDE_dom"/>
</dbReference>
<dbReference type="RefSeq" id="WP_199399243.1">
    <property type="nucleotide sequence ID" value="NZ_NBYY01000002.1"/>
</dbReference>
<proteinExistence type="predicted"/>
<evidence type="ECO:0000313" key="3">
    <source>
        <dbReference type="Proteomes" id="UP000219020"/>
    </source>
</evidence>
<sequence>MSDELWSCLSGDKGYISGLLERDLADKGVIIITGVIKNMKPKVMKLWDSLILRKPFIIEIVFDKLKNISQIKHSRHRSCISFMAGLSAYSFQPKEAEYQNDSSLISKRLCRSEVTYKARYLGIRQRLYP</sequence>
<gene>
    <name evidence="2" type="ORF">BTN49_0074</name>
</gene>
<dbReference type="GeneID" id="66953102"/>
<organism evidence="2 3">
    <name type="scientific">Candidatus Enterovibrio escicola</name>
    <dbReference type="NCBI Taxonomy" id="1927127"/>
    <lineage>
        <taxon>Bacteria</taxon>
        <taxon>Pseudomonadati</taxon>
        <taxon>Pseudomonadota</taxon>
        <taxon>Gammaproteobacteria</taxon>
        <taxon>Vibrionales</taxon>
        <taxon>Vibrionaceae</taxon>
        <taxon>Enterovibrio</taxon>
    </lineage>
</organism>
<keyword evidence="3" id="KW-1185">Reference proteome</keyword>
<evidence type="ECO:0000259" key="1">
    <source>
        <dbReference type="Pfam" id="PF13612"/>
    </source>
</evidence>
<accession>A0A2A5T804</accession>
<feature type="domain" description="Transposase DDE" evidence="1">
    <location>
        <begin position="1"/>
        <end position="78"/>
    </location>
</feature>
<reference evidence="3" key="1">
    <citation type="submission" date="2017-04" db="EMBL/GenBank/DDBJ databases">
        <title>Genome evolution of the luminous symbionts of deep sea anglerfish.</title>
        <authorList>
            <person name="Hendry T.A."/>
        </authorList>
    </citation>
    <scope>NUCLEOTIDE SEQUENCE [LARGE SCALE GENOMIC DNA]</scope>
</reference>
<dbReference type="Pfam" id="PF13612">
    <property type="entry name" value="DDE_Tnp_1_3"/>
    <property type="match status" value="1"/>
</dbReference>